<accession>A0A0C3Q6H3</accession>
<protein>
    <submittedName>
        <fullName evidence="2">Uncharacterized protein</fullName>
    </submittedName>
</protein>
<feature type="compositionally biased region" description="Polar residues" evidence="1">
    <location>
        <begin position="27"/>
        <end position="41"/>
    </location>
</feature>
<sequence length="153" mass="16528">MPLCLACGKTLASSTGLRRHANSQATGTLANAGNGFETQQDARGVDEPLDARRKSTDISLYRSNRKDSVKEHIKRRHKNLGPLQVLALSAELGPSESQSPNSSPESNIPHHFTELASATPPIVQPLPDTIHESLFNSDLSYTESPPSSWSQDG</sequence>
<feature type="compositionally biased region" description="Low complexity" evidence="1">
    <location>
        <begin position="94"/>
        <end position="107"/>
    </location>
</feature>
<name>A0A0C3Q6H3_9AGAM</name>
<gene>
    <name evidence="2" type="ORF">M407DRAFT_31422</name>
</gene>
<dbReference type="HOGENOM" id="CLU_140540_0_0_1"/>
<feature type="region of interest" description="Disordered" evidence="1">
    <location>
        <begin position="27"/>
        <end position="58"/>
    </location>
</feature>
<proteinExistence type="predicted"/>
<feature type="region of interest" description="Disordered" evidence="1">
    <location>
        <begin position="89"/>
        <end position="128"/>
    </location>
</feature>
<evidence type="ECO:0000313" key="2">
    <source>
        <dbReference type="EMBL" id="KIO18914.1"/>
    </source>
</evidence>
<feature type="compositionally biased region" description="Basic and acidic residues" evidence="1">
    <location>
        <begin position="43"/>
        <end position="56"/>
    </location>
</feature>
<evidence type="ECO:0000256" key="1">
    <source>
        <dbReference type="SAM" id="MobiDB-lite"/>
    </source>
</evidence>
<reference evidence="2 3" key="1">
    <citation type="submission" date="2014-04" db="EMBL/GenBank/DDBJ databases">
        <authorList>
            <consortium name="DOE Joint Genome Institute"/>
            <person name="Kuo A."/>
            <person name="Girlanda M."/>
            <person name="Perotto S."/>
            <person name="Kohler A."/>
            <person name="Nagy L.G."/>
            <person name="Floudas D."/>
            <person name="Copeland A."/>
            <person name="Barry K.W."/>
            <person name="Cichocki N."/>
            <person name="Veneault-Fourrey C."/>
            <person name="LaButti K."/>
            <person name="Lindquist E.A."/>
            <person name="Lipzen A."/>
            <person name="Lundell T."/>
            <person name="Morin E."/>
            <person name="Murat C."/>
            <person name="Sun H."/>
            <person name="Tunlid A."/>
            <person name="Henrissat B."/>
            <person name="Grigoriev I.V."/>
            <person name="Hibbett D.S."/>
            <person name="Martin F."/>
            <person name="Nordberg H.P."/>
            <person name="Cantor M.N."/>
            <person name="Hua S.X."/>
        </authorList>
    </citation>
    <scope>NUCLEOTIDE SEQUENCE [LARGE SCALE GENOMIC DNA]</scope>
    <source>
        <strain evidence="2 3">MUT 4182</strain>
    </source>
</reference>
<dbReference type="AlphaFoldDB" id="A0A0C3Q6H3"/>
<reference evidence="3" key="2">
    <citation type="submission" date="2015-01" db="EMBL/GenBank/DDBJ databases">
        <title>Evolutionary Origins and Diversification of the Mycorrhizal Mutualists.</title>
        <authorList>
            <consortium name="DOE Joint Genome Institute"/>
            <consortium name="Mycorrhizal Genomics Consortium"/>
            <person name="Kohler A."/>
            <person name="Kuo A."/>
            <person name="Nagy L.G."/>
            <person name="Floudas D."/>
            <person name="Copeland A."/>
            <person name="Barry K.W."/>
            <person name="Cichocki N."/>
            <person name="Veneault-Fourrey C."/>
            <person name="LaButti K."/>
            <person name="Lindquist E.A."/>
            <person name="Lipzen A."/>
            <person name="Lundell T."/>
            <person name="Morin E."/>
            <person name="Murat C."/>
            <person name="Riley R."/>
            <person name="Ohm R."/>
            <person name="Sun H."/>
            <person name="Tunlid A."/>
            <person name="Henrissat B."/>
            <person name="Grigoriev I.V."/>
            <person name="Hibbett D.S."/>
            <person name="Martin F."/>
        </authorList>
    </citation>
    <scope>NUCLEOTIDE SEQUENCE [LARGE SCALE GENOMIC DNA]</scope>
    <source>
        <strain evidence="3">MUT 4182</strain>
    </source>
</reference>
<evidence type="ECO:0000313" key="3">
    <source>
        <dbReference type="Proteomes" id="UP000054248"/>
    </source>
</evidence>
<dbReference type="EMBL" id="KN823251">
    <property type="protein sequence ID" value="KIO18914.1"/>
    <property type="molecule type" value="Genomic_DNA"/>
</dbReference>
<keyword evidence="3" id="KW-1185">Reference proteome</keyword>
<dbReference type="Proteomes" id="UP000054248">
    <property type="component" value="Unassembled WGS sequence"/>
</dbReference>
<organism evidence="2 3">
    <name type="scientific">Tulasnella calospora MUT 4182</name>
    <dbReference type="NCBI Taxonomy" id="1051891"/>
    <lineage>
        <taxon>Eukaryota</taxon>
        <taxon>Fungi</taxon>
        <taxon>Dikarya</taxon>
        <taxon>Basidiomycota</taxon>
        <taxon>Agaricomycotina</taxon>
        <taxon>Agaricomycetes</taxon>
        <taxon>Cantharellales</taxon>
        <taxon>Tulasnellaceae</taxon>
        <taxon>Tulasnella</taxon>
    </lineage>
</organism>